<accession>A0A4Q9HCP8</accession>
<dbReference type="GO" id="GO:0003677">
    <property type="term" value="F:DNA binding"/>
    <property type="evidence" value="ECO:0007669"/>
    <property type="project" value="InterPro"/>
</dbReference>
<dbReference type="PANTHER" id="PTHR37299">
    <property type="entry name" value="TRANSCRIPTIONAL REGULATOR-RELATED"/>
    <property type="match status" value="1"/>
</dbReference>
<reference evidence="2 3" key="1">
    <citation type="submission" date="2019-02" db="EMBL/GenBank/DDBJ databases">
        <title>Pedobacter kyonggii whole genome sequence analysis.</title>
        <authorList>
            <person name="Dahal R.H."/>
        </authorList>
    </citation>
    <scope>NUCLEOTIDE SEQUENCE [LARGE SCALE GENOMIC DNA]</scope>
    <source>
        <strain evidence="2 3">K-4-11-1</strain>
    </source>
</reference>
<dbReference type="InterPro" id="IPR046947">
    <property type="entry name" value="LytR-like"/>
</dbReference>
<dbReference type="Gene3D" id="2.40.50.1020">
    <property type="entry name" value="LytTr DNA-binding domain"/>
    <property type="match status" value="1"/>
</dbReference>
<evidence type="ECO:0000259" key="1">
    <source>
        <dbReference type="PROSITE" id="PS50930"/>
    </source>
</evidence>
<evidence type="ECO:0000313" key="3">
    <source>
        <dbReference type="Proteomes" id="UP000291819"/>
    </source>
</evidence>
<dbReference type="PROSITE" id="PS50930">
    <property type="entry name" value="HTH_LYTTR"/>
    <property type="match status" value="1"/>
</dbReference>
<dbReference type="GO" id="GO:0000156">
    <property type="term" value="F:phosphorelay response regulator activity"/>
    <property type="evidence" value="ECO:0007669"/>
    <property type="project" value="InterPro"/>
</dbReference>
<dbReference type="PANTHER" id="PTHR37299:SF1">
    <property type="entry name" value="STAGE 0 SPORULATION PROTEIN A HOMOLOG"/>
    <property type="match status" value="1"/>
</dbReference>
<proteinExistence type="predicted"/>
<dbReference type="AlphaFoldDB" id="A0A4Q9HCP8"/>
<dbReference type="InterPro" id="IPR007492">
    <property type="entry name" value="LytTR_DNA-bd_dom"/>
</dbReference>
<evidence type="ECO:0000313" key="2">
    <source>
        <dbReference type="EMBL" id="TBO42091.1"/>
    </source>
</evidence>
<dbReference type="RefSeq" id="WP_131030118.1">
    <property type="nucleotide sequence ID" value="NZ_SIXF01000009.1"/>
</dbReference>
<sequence length="109" mass="12893">MTHPQNFTFIKTDKKLIKLNFDDILFIKGLGNYVEIFVKNNKKYVYYKTLKDLIDKLPDEFMRVHNSNIVNLKNVEYLEDNHLIIGEHKITIAKSYKDCLLSSIDELLL</sequence>
<organism evidence="2 3">
    <name type="scientific">Pedobacter kyonggii</name>
    <dbReference type="NCBI Taxonomy" id="1926871"/>
    <lineage>
        <taxon>Bacteria</taxon>
        <taxon>Pseudomonadati</taxon>
        <taxon>Bacteroidota</taxon>
        <taxon>Sphingobacteriia</taxon>
        <taxon>Sphingobacteriales</taxon>
        <taxon>Sphingobacteriaceae</taxon>
        <taxon>Pedobacter</taxon>
    </lineage>
</organism>
<gene>
    <name evidence="2" type="ORF">EYS08_11185</name>
</gene>
<dbReference type="OrthoDB" id="1646880at2"/>
<feature type="domain" description="HTH LytTR-type" evidence="1">
    <location>
        <begin position="10"/>
        <end position="76"/>
    </location>
</feature>
<dbReference type="SMART" id="SM00850">
    <property type="entry name" value="LytTR"/>
    <property type="match status" value="1"/>
</dbReference>
<keyword evidence="3" id="KW-1185">Reference proteome</keyword>
<dbReference type="Proteomes" id="UP000291819">
    <property type="component" value="Unassembled WGS sequence"/>
</dbReference>
<dbReference type="EMBL" id="SIXF01000009">
    <property type="protein sequence ID" value="TBO42091.1"/>
    <property type="molecule type" value="Genomic_DNA"/>
</dbReference>
<protein>
    <submittedName>
        <fullName evidence="2">LytTR family transcriptional regulator</fullName>
    </submittedName>
</protein>
<comment type="caution">
    <text evidence="2">The sequence shown here is derived from an EMBL/GenBank/DDBJ whole genome shotgun (WGS) entry which is preliminary data.</text>
</comment>
<name>A0A4Q9HCP8_9SPHI</name>
<dbReference type="Pfam" id="PF04397">
    <property type="entry name" value="LytTR"/>
    <property type="match status" value="1"/>
</dbReference>